<reference evidence="4" key="1">
    <citation type="submission" date="2016-11" db="EMBL/GenBank/DDBJ databases">
        <authorList>
            <person name="Varghese N."/>
            <person name="Submissions S."/>
        </authorList>
    </citation>
    <scope>NUCLEOTIDE SEQUENCE [LARGE SCALE GENOMIC DNA]</scope>
    <source>
        <strain evidence="4">313</strain>
    </source>
</reference>
<feature type="compositionally biased region" description="Basic and acidic residues" evidence="1">
    <location>
        <begin position="185"/>
        <end position="197"/>
    </location>
</feature>
<feature type="region of interest" description="Disordered" evidence="1">
    <location>
        <begin position="130"/>
        <end position="287"/>
    </location>
</feature>
<dbReference type="Proteomes" id="UP000184758">
    <property type="component" value="Unassembled WGS sequence"/>
</dbReference>
<accession>A0A1N6HCF0</accession>
<organism evidence="3 4">
    <name type="scientific">Carnobacterium alterfunditum</name>
    <dbReference type="NCBI Taxonomy" id="28230"/>
    <lineage>
        <taxon>Bacteria</taxon>
        <taxon>Bacillati</taxon>
        <taxon>Bacillota</taxon>
        <taxon>Bacilli</taxon>
        <taxon>Lactobacillales</taxon>
        <taxon>Carnobacteriaceae</taxon>
        <taxon>Carnobacterium</taxon>
    </lineage>
</organism>
<keyword evidence="4" id="KW-1185">Reference proteome</keyword>
<protein>
    <submittedName>
        <fullName evidence="3">Heat induced stress protein YflT</fullName>
    </submittedName>
</protein>
<name>A0A1N6HCF0_9LACT</name>
<dbReference type="Pfam" id="PF11181">
    <property type="entry name" value="YflT"/>
    <property type="match status" value="1"/>
</dbReference>
<dbReference type="STRING" id="28230.SAMN05878443_1774"/>
<evidence type="ECO:0000259" key="2">
    <source>
        <dbReference type="Pfam" id="PF11181"/>
    </source>
</evidence>
<dbReference type="InterPro" id="IPR025889">
    <property type="entry name" value="GSP17M-like_dom"/>
</dbReference>
<dbReference type="eggNOG" id="ENOG5032TAH">
    <property type="taxonomic scope" value="Bacteria"/>
</dbReference>
<feature type="region of interest" description="Disordered" evidence="1">
    <location>
        <begin position="74"/>
        <end position="96"/>
    </location>
</feature>
<dbReference type="AlphaFoldDB" id="A0A1N6HCF0"/>
<evidence type="ECO:0000313" key="4">
    <source>
        <dbReference type="Proteomes" id="UP000184758"/>
    </source>
</evidence>
<feature type="domain" description="General stress protein 17M-like" evidence="2">
    <location>
        <begin position="7"/>
        <end position="105"/>
    </location>
</feature>
<proteinExistence type="predicted"/>
<evidence type="ECO:0000313" key="3">
    <source>
        <dbReference type="EMBL" id="SIO17433.1"/>
    </source>
</evidence>
<evidence type="ECO:0000256" key="1">
    <source>
        <dbReference type="SAM" id="MobiDB-lite"/>
    </source>
</evidence>
<dbReference type="RefSeq" id="WP_034545184.1">
    <property type="nucleotide sequence ID" value="NZ_FSRN01000001.1"/>
</dbReference>
<dbReference type="EMBL" id="FSRN01000001">
    <property type="protein sequence ID" value="SIO17433.1"/>
    <property type="molecule type" value="Genomic_DNA"/>
</dbReference>
<sequence>MDRKVEGTYLSKEETVSAVERLINEGYVAEEIIIVTNEKNESELEDLTIVEVDAVDPNEGLSLWEKLKETFSFGRYNSDEPSNPLEDYGIEEDPGDHYTEALEKGEIVILVNSAGPTKTHRLSRVTEDVLKGTDEVNDETVAIKNPTEVSIKEEMEPTPGEEEQFDPTKAQSSREDIEGDAFTAPDKKPSTSDKEISPTDEAAPELTGDESTVVAEDQEHAYPNNISKGVIDGGNSSSKAAHINGTGKLDETKPEQNANQPESDAYYSDGYEEAGGKSIQQDEEENK</sequence>
<dbReference type="OrthoDB" id="2155783at2"/>
<gene>
    <name evidence="3" type="ORF">SAMN05878443_1774</name>
</gene>